<dbReference type="PATRIC" id="fig|53707.9.peg.150"/>
<evidence type="ECO:0000313" key="1">
    <source>
        <dbReference type="EMBL" id="KPX72532.1"/>
    </source>
</evidence>
<dbReference type="AlphaFoldDB" id="A0A0P9TIN7"/>
<gene>
    <name evidence="1" type="ORF">ALO35_00118</name>
</gene>
<accession>A0A0P9TIN7</accession>
<comment type="caution">
    <text evidence="1">The sequence shown here is derived from an EMBL/GenBank/DDBJ whole genome shotgun (WGS) entry which is preliminary data.</text>
</comment>
<reference evidence="1 2" key="1">
    <citation type="submission" date="2015-09" db="EMBL/GenBank/DDBJ databases">
        <title>Genome announcement of multiple Pseudomonas syringae strains.</title>
        <authorList>
            <person name="Thakur S."/>
            <person name="Wang P.W."/>
            <person name="Gong Y."/>
            <person name="Weir B.S."/>
            <person name="Guttman D.S."/>
        </authorList>
    </citation>
    <scope>NUCLEOTIDE SEQUENCE [LARGE SCALE GENOMIC DNA]</scope>
    <source>
        <strain evidence="1 2">ICMP3507</strain>
    </source>
</reference>
<sequence length="50" mass="5378">MNLSHTHRIRHDTYQAVHGAAQVSAEGACFKARSGSVDVVISSRNGRLGE</sequence>
<dbReference type="Proteomes" id="UP000050265">
    <property type="component" value="Unassembled WGS sequence"/>
</dbReference>
<name>A0A0P9TIN7_PSEAV</name>
<organism evidence="1 2">
    <name type="scientific">Pseudomonas amygdali pv. lachrymans</name>
    <name type="common">Pseudomonas syringae pv. lachrymans</name>
    <dbReference type="NCBI Taxonomy" id="53707"/>
    <lineage>
        <taxon>Bacteria</taxon>
        <taxon>Pseudomonadati</taxon>
        <taxon>Pseudomonadota</taxon>
        <taxon>Gammaproteobacteria</taxon>
        <taxon>Pseudomonadales</taxon>
        <taxon>Pseudomonadaceae</taxon>
        <taxon>Pseudomonas</taxon>
        <taxon>Pseudomonas amygdali</taxon>
    </lineage>
</organism>
<evidence type="ECO:0000313" key="2">
    <source>
        <dbReference type="Proteomes" id="UP000050265"/>
    </source>
</evidence>
<dbReference type="EMBL" id="LJQP01000147">
    <property type="protein sequence ID" value="KPX72532.1"/>
    <property type="molecule type" value="Genomic_DNA"/>
</dbReference>
<protein>
    <submittedName>
        <fullName evidence="1">Uncharacterized protein</fullName>
    </submittedName>
</protein>
<proteinExistence type="predicted"/>